<accession>A0A2H3JRD5</accession>
<feature type="region of interest" description="Disordered" evidence="1">
    <location>
        <begin position="35"/>
        <end position="98"/>
    </location>
</feature>
<gene>
    <name evidence="2" type="ORF">WOLCODRAFT_26797</name>
</gene>
<feature type="compositionally biased region" description="Polar residues" evidence="1">
    <location>
        <begin position="196"/>
        <end position="210"/>
    </location>
</feature>
<keyword evidence="3" id="KW-1185">Reference proteome</keyword>
<evidence type="ECO:0000256" key="1">
    <source>
        <dbReference type="SAM" id="MobiDB-lite"/>
    </source>
</evidence>
<feature type="region of interest" description="Disordered" evidence="1">
    <location>
        <begin position="120"/>
        <end position="169"/>
    </location>
</feature>
<sequence length="334" mass="35635">TYGIKGNQRSDAILAEFERRFPDGIPEVSSVALATPERPRSRNLSPPTVHNKIALGMPTPRLQPSQNQIHTIGDAASDTAQAPIEGPSGLQAGATVAETTSNDAGPSLIECFQHVQDGANSDNLSSYRSHEREPTASEKKHKQLKKLNRRYRAPPPPLRPRRSPRKQASDFFDDVSPVEYPLTAVPPSAPIAGPSNAPTAGPSSGPTAGPSNAHGADAEDDDAQTKQESLAACAEAKGDLADSQSGVAYTSDYSYASTPERVEEPADWETVRKAAEIMAAVRTVNEWLYQRAKAVRAVACEQMRHAQARAAHARDSAPAALAGQAARVARRRGV</sequence>
<reference evidence="2 3" key="1">
    <citation type="journal article" date="2012" name="Science">
        <title>The Paleozoic origin of enzymatic lignin decomposition reconstructed from 31 fungal genomes.</title>
        <authorList>
            <person name="Floudas D."/>
            <person name="Binder M."/>
            <person name="Riley R."/>
            <person name="Barry K."/>
            <person name="Blanchette R.A."/>
            <person name="Henrissat B."/>
            <person name="Martinez A.T."/>
            <person name="Otillar R."/>
            <person name="Spatafora J.W."/>
            <person name="Yadav J.S."/>
            <person name="Aerts A."/>
            <person name="Benoit I."/>
            <person name="Boyd A."/>
            <person name="Carlson A."/>
            <person name="Copeland A."/>
            <person name="Coutinho P.M."/>
            <person name="de Vries R.P."/>
            <person name="Ferreira P."/>
            <person name="Findley K."/>
            <person name="Foster B."/>
            <person name="Gaskell J."/>
            <person name="Glotzer D."/>
            <person name="Gorecki P."/>
            <person name="Heitman J."/>
            <person name="Hesse C."/>
            <person name="Hori C."/>
            <person name="Igarashi K."/>
            <person name="Jurgens J.A."/>
            <person name="Kallen N."/>
            <person name="Kersten P."/>
            <person name="Kohler A."/>
            <person name="Kuees U."/>
            <person name="Kumar T.K.A."/>
            <person name="Kuo A."/>
            <person name="LaButti K."/>
            <person name="Larrondo L.F."/>
            <person name="Lindquist E."/>
            <person name="Ling A."/>
            <person name="Lombard V."/>
            <person name="Lucas S."/>
            <person name="Lundell T."/>
            <person name="Martin R."/>
            <person name="McLaughlin D.J."/>
            <person name="Morgenstern I."/>
            <person name="Morin E."/>
            <person name="Murat C."/>
            <person name="Nagy L.G."/>
            <person name="Nolan M."/>
            <person name="Ohm R.A."/>
            <person name="Patyshakuliyeva A."/>
            <person name="Rokas A."/>
            <person name="Ruiz-Duenas F.J."/>
            <person name="Sabat G."/>
            <person name="Salamov A."/>
            <person name="Samejima M."/>
            <person name="Schmutz J."/>
            <person name="Slot J.C."/>
            <person name="St John F."/>
            <person name="Stenlid J."/>
            <person name="Sun H."/>
            <person name="Sun S."/>
            <person name="Syed K."/>
            <person name="Tsang A."/>
            <person name="Wiebenga A."/>
            <person name="Young D."/>
            <person name="Pisabarro A."/>
            <person name="Eastwood D.C."/>
            <person name="Martin F."/>
            <person name="Cullen D."/>
            <person name="Grigoriev I.V."/>
            <person name="Hibbett D.S."/>
        </authorList>
    </citation>
    <scope>NUCLEOTIDE SEQUENCE [LARGE SCALE GENOMIC DNA]</scope>
    <source>
        <strain evidence="2 3">MD-104</strain>
    </source>
</reference>
<dbReference type="AlphaFoldDB" id="A0A2H3JRD5"/>
<feature type="compositionally biased region" description="Basic residues" evidence="1">
    <location>
        <begin position="139"/>
        <end position="152"/>
    </location>
</feature>
<proteinExistence type="predicted"/>
<evidence type="ECO:0000313" key="3">
    <source>
        <dbReference type="Proteomes" id="UP000218811"/>
    </source>
</evidence>
<organism evidence="2 3">
    <name type="scientific">Wolfiporia cocos (strain MD-104)</name>
    <name type="common">Brown rot fungus</name>
    <dbReference type="NCBI Taxonomy" id="742152"/>
    <lineage>
        <taxon>Eukaryota</taxon>
        <taxon>Fungi</taxon>
        <taxon>Dikarya</taxon>
        <taxon>Basidiomycota</taxon>
        <taxon>Agaricomycotina</taxon>
        <taxon>Agaricomycetes</taxon>
        <taxon>Polyporales</taxon>
        <taxon>Phaeolaceae</taxon>
        <taxon>Wolfiporia</taxon>
    </lineage>
</organism>
<name>A0A2H3JRD5_WOLCO</name>
<protein>
    <submittedName>
        <fullName evidence="2">Uncharacterized protein</fullName>
    </submittedName>
</protein>
<feature type="region of interest" description="Disordered" evidence="1">
    <location>
        <begin position="183"/>
        <end position="237"/>
    </location>
</feature>
<feature type="compositionally biased region" description="Basic and acidic residues" evidence="1">
    <location>
        <begin position="128"/>
        <end position="138"/>
    </location>
</feature>
<feature type="non-terminal residue" evidence="2">
    <location>
        <position position="1"/>
    </location>
</feature>
<dbReference type="EMBL" id="KB468157">
    <property type="protein sequence ID" value="PCH44491.1"/>
    <property type="molecule type" value="Genomic_DNA"/>
</dbReference>
<dbReference type="Proteomes" id="UP000218811">
    <property type="component" value="Unassembled WGS sequence"/>
</dbReference>
<evidence type="ECO:0000313" key="2">
    <source>
        <dbReference type="EMBL" id="PCH44491.1"/>
    </source>
</evidence>